<dbReference type="Proteomes" id="UP000093111">
    <property type="component" value="Unassembled WGS sequence"/>
</dbReference>
<dbReference type="InterPro" id="IPR002502">
    <property type="entry name" value="Amidase_domain"/>
</dbReference>
<sequence>MTDFACDYPAARAVPSPNHGERAGGQTPDMIILHYTGMATGAAALDWLCREESQVSSHYFVHEDGRVDQLVAEDRRAWHAGKSSWKGETDINSRSIGIEIVNAGHPGGLPDFPPEQIEAVVELCQNCGDRWSILPERVLAHSDIAPIRKVDPGEKFPWERLHAAGIGHWVAPAPIGGGRFFQRGDQGQPVEAVQTMLSLYGYGIEVTGIFCEKTEGAVAAFQRHFRPSQVDGIADISTLDTLHRLLSALPDFSR</sequence>
<evidence type="ECO:0000256" key="4">
    <source>
        <dbReference type="ARBA" id="ARBA00022801"/>
    </source>
</evidence>
<keyword evidence="8" id="KW-1185">Reference proteome</keyword>
<dbReference type="InterPro" id="IPR002477">
    <property type="entry name" value="Peptidoglycan-bd-like"/>
</dbReference>
<dbReference type="SMART" id="SM00644">
    <property type="entry name" value="Ami_2"/>
    <property type="match status" value="1"/>
</dbReference>
<evidence type="ECO:0000313" key="7">
    <source>
        <dbReference type="EMBL" id="OBZ93023.1"/>
    </source>
</evidence>
<dbReference type="SUPFAM" id="SSF55846">
    <property type="entry name" value="N-acetylmuramoyl-L-alanine amidase-like"/>
    <property type="match status" value="1"/>
</dbReference>
<evidence type="ECO:0000256" key="2">
    <source>
        <dbReference type="ARBA" id="ARBA00007553"/>
    </source>
</evidence>
<dbReference type="EMBL" id="LGLV01000016">
    <property type="protein sequence ID" value="OBZ93023.1"/>
    <property type="molecule type" value="Genomic_DNA"/>
</dbReference>
<dbReference type="GO" id="GO:0008745">
    <property type="term" value="F:N-acetylmuramoyl-L-alanine amidase activity"/>
    <property type="evidence" value="ECO:0007669"/>
    <property type="project" value="UniProtKB-EC"/>
</dbReference>
<dbReference type="AlphaFoldDB" id="A0A1C7NVL3"/>
<dbReference type="EC" id="3.5.1.28" evidence="3"/>
<evidence type="ECO:0000256" key="1">
    <source>
        <dbReference type="ARBA" id="ARBA00001561"/>
    </source>
</evidence>
<dbReference type="SUPFAM" id="SSF47090">
    <property type="entry name" value="PGBD-like"/>
    <property type="match status" value="1"/>
</dbReference>
<name>A0A1C7NVL3_9HYPH</name>
<dbReference type="STRING" id="1612624.ADU59_23315"/>
<accession>A0A1C7NVL3</accession>
<dbReference type="Pfam" id="PF01510">
    <property type="entry name" value="Amidase_2"/>
    <property type="match status" value="1"/>
</dbReference>
<dbReference type="GO" id="GO:0019867">
    <property type="term" value="C:outer membrane"/>
    <property type="evidence" value="ECO:0007669"/>
    <property type="project" value="TreeGrafter"/>
</dbReference>
<dbReference type="PANTHER" id="PTHR30417:SF1">
    <property type="entry name" value="N-ACETYLMURAMOYL-L-ALANINE AMIDASE AMID"/>
    <property type="match status" value="1"/>
</dbReference>
<gene>
    <name evidence="7" type="ORF">ADU59_23315</name>
</gene>
<dbReference type="InterPro" id="IPR051206">
    <property type="entry name" value="NAMLAA_amidase_2"/>
</dbReference>
<dbReference type="CDD" id="cd06583">
    <property type="entry name" value="PGRP"/>
    <property type="match status" value="1"/>
</dbReference>
<evidence type="ECO:0000313" key="8">
    <source>
        <dbReference type="Proteomes" id="UP000093111"/>
    </source>
</evidence>
<reference evidence="7 8" key="1">
    <citation type="journal article" date="2016" name="Syst. Appl. Microbiol.">
        <title>Pararhizobium polonicum sp. nov. isolated from tumors on stone fruit rootstocks.</title>
        <authorList>
            <person name="Pulawska J."/>
            <person name="Kuzmanovic N."/>
            <person name="Willems A."/>
            <person name="Pothier J.F."/>
        </authorList>
    </citation>
    <scope>NUCLEOTIDE SEQUENCE [LARGE SCALE GENOMIC DNA]</scope>
    <source>
        <strain evidence="7 8">F5.1</strain>
    </source>
</reference>
<keyword evidence="5" id="KW-0961">Cell wall biogenesis/degradation</keyword>
<feature type="domain" description="N-acetylmuramoyl-L-alanine amidase" evidence="6">
    <location>
        <begin position="16"/>
        <end position="153"/>
    </location>
</feature>
<dbReference type="InterPro" id="IPR036365">
    <property type="entry name" value="PGBD-like_sf"/>
</dbReference>
<protein>
    <recommendedName>
        <fullName evidence="3">N-acetylmuramoyl-L-alanine amidase</fullName>
        <ecNumber evidence="3">3.5.1.28</ecNumber>
    </recommendedName>
</protein>
<comment type="caution">
    <text evidence="7">The sequence shown here is derived from an EMBL/GenBank/DDBJ whole genome shotgun (WGS) entry which is preliminary data.</text>
</comment>
<comment type="catalytic activity">
    <reaction evidence="1">
        <text>Hydrolyzes the link between N-acetylmuramoyl residues and L-amino acid residues in certain cell-wall glycopeptides.</text>
        <dbReference type="EC" id="3.5.1.28"/>
    </reaction>
</comment>
<dbReference type="InterPro" id="IPR036366">
    <property type="entry name" value="PGBDSf"/>
</dbReference>
<dbReference type="Gene3D" id="3.40.80.10">
    <property type="entry name" value="Peptidoglycan recognition protein-like"/>
    <property type="match status" value="1"/>
</dbReference>
<dbReference type="PATRIC" id="fig|1612624.7.peg.2349"/>
<evidence type="ECO:0000256" key="5">
    <source>
        <dbReference type="ARBA" id="ARBA00023316"/>
    </source>
</evidence>
<evidence type="ECO:0000259" key="6">
    <source>
        <dbReference type="SMART" id="SM00644"/>
    </source>
</evidence>
<evidence type="ECO:0000256" key="3">
    <source>
        <dbReference type="ARBA" id="ARBA00011901"/>
    </source>
</evidence>
<dbReference type="GO" id="GO:0009253">
    <property type="term" value="P:peptidoglycan catabolic process"/>
    <property type="evidence" value="ECO:0007669"/>
    <property type="project" value="InterPro"/>
</dbReference>
<dbReference type="PANTHER" id="PTHR30417">
    <property type="entry name" value="N-ACETYLMURAMOYL-L-ALANINE AMIDASE AMID"/>
    <property type="match status" value="1"/>
</dbReference>
<dbReference type="Pfam" id="PF01471">
    <property type="entry name" value="PG_binding_1"/>
    <property type="match status" value="1"/>
</dbReference>
<keyword evidence="4" id="KW-0378">Hydrolase</keyword>
<organism evidence="7 8">
    <name type="scientific">Pararhizobium polonicum</name>
    <dbReference type="NCBI Taxonomy" id="1612624"/>
    <lineage>
        <taxon>Bacteria</taxon>
        <taxon>Pseudomonadati</taxon>
        <taxon>Pseudomonadota</taxon>
        <taxon>Alphaproteobacteria</taxon>
        <taxon>Hyphomicrobiales</taxon>
        <taxon>Rhizobiaceae</taxon>
        <taxon>Rhizobium/Agrobacterium group</taxon>
        <taxon>Pararhizobium</taxon>
    </lineage>
</organism>
<dbReference type="Gene3D" id="1.10.101.10">
    <property type="entry name" value="PGBD-like superfamily/PGBD"/>
    <property type="match status" value="1"/>
</dbReference>
<dbReference type="GO" id="GO:0009254">
    <property type="term" value="P:peptidoglycan turnover"/>
    <property type="evidence" value="ECO:0007669"/>
    <property type="project" value="TreeGrafter"/>
</dbReference>
<dbReference type="RefSeq" id="WP_068957065.1">
    <property type="nucleotide sequence ID" value="NZ_LGLV01000016.1"/>
</dbReference>
<proteinExistence type="inferred from homology"/>
<comment type="similarity">
    <text evidence="2">Belongs to the N-acetylmuramoyl-L-alanine amidase 2 family.</text>
</comment>
<dbReference type="OrthoDB" id="9794842at2"/>
<dbReference type="InterPro" id="IPR036505">
    <property type="entry name" value="Amidase/PGRP_sf"/>
</dbReference>
<dbReference type="GO" id="GO:0071555">
    <property type="term" value="P:cell wall organization"/>
    <property type="evidence" value="ECO:0007669"/>
    <property type="project" value="UniProtKB-KW"/>
</dbReference>